<reference evidence="5" key="1">
    <citation type="submission" date="2020-05" db="EMBL/GenBank/DDBJ databases">
        <authorList>
            <person name="Chiriac C."/>
            <person name="Salcher M."/>
            <person name="Ghai R."/>
            <person name="Kavagutti S V."/>
        </authorList>
    </citation>
    <scope>NUCLEOTIDE SEQUENCE</scope>
</reference>
<evidence type="ECO:0000259" key="2">
    <source>
        <dbReference type="Pfam" id="PF08245"/>
    </source>
</evidence>
<dbReference type="GO" id="GO:0016881">
    <property type="term" value="F:acid-amino acid ligase activity"/>
    <property type="evidence" value="ECO:0007669"/>
    <property type="project" value="InterPro"/>
</dbReference>
<protein>
    <submittedName>
        <fullName evidence="5">Unannotated protein</fullName>
    </submittedName>
</protein>
<evidence type="ECO:0000259" key="3">
    <source>
        <dbReference type="Pfam" id="PF08353"/>
    </source>
</evidence>
<dbReference type="EMBL" id="CAEZYR010000127">
    <property type="protein sequence ID" value="CAB4764373.1"/>
    <property type="molecule type" value="Genomic_DNA"/>
</dbReference>
<accession>A0A6J6ZTD0</accession>
<dbReference type="InterPro" id="IPR013564">
    <property type="entry name" value="MurT_C"/>
</dbReference>
<dbReference type="HAMAP" id="MF_02214">
    <property type="entry name" value="Lipid_II_synth_MurT"/>
    <property type="match status" value="1"/>
</dbReference>
<name>A0A6J6ZTD0_9ZZZZ</name>
<dbReference type="PANTHER" id="PTHR23135:SF7">
    <property type="entry name" value="LIPID II ISOGLUTAMINYL SYNTHASE (GLUTAMINE-HYDROLYZING) SUBUNIT MURT"/>
    <property type="match status" value="1"/>
</dbReference>
<evidence type="ECO:0000256" key="1">
    <source>
        <dbReference type="SAM" id="MobiDB-lite"/>
    </source>
</evidence>
<feature type="domain" description="Mur ligase central" evidence="2">
    <location>
        <begin position="79"/>
        <end position="189"/>
    </location>
</feature>
<dbReference type="EMBL" id="CAFABA010000025">
    <property type="protein sequence ID" value="CAB4823709.1"/>
    <property type="molecule type" value="Genomic_DNA"/>
</dbReference>
<organism evidence="5">
    <name type="scientific">freshwater metagenome</name>
    <dbReference type="NCBI Taxonomy" id="449393"/>
    <lineage>
        <taxon>unclassified sequences</taxon>
        <taxon>metagenomes</taxon>
        <taxon>ecological metagenomes</taxon>
    </lineage>
</organism>
<dbReference type="InterPro" id="IPR043703">
    <property type="entry name" value="Lipid_II_synth_MurT"/>
</dbReference>
<dbReference type="InterPro" id="IPR013221">
    <property type="entry name" value="Mur_ligase_cen"/>
</dbReference>
<evidence type="ECO:0000313" key="5">
    <source>
        <dbReference type="EMBL" id="CAB4823709.1"/>
    </source>
</evidence>
<dbReference type="InterPro" id="IPR036565">
    <property type="entry name" value="Mur-like_cat_sf"/>
</dbReference>
<dbReference type="Pfam" id="PF08353">
    <property type="entry name" value="MurT_C"/>
    <property type="match status" value="1"/>
</dbReference>
<evidence type="ECO:0000313" key="4">
    <source>
        <dbReference type="EMBL" id="CAB4764373.1"/>
    </source>
</evidence>
<dbReference type="AlphaFoldDB" id="A0A6J6ZTD0"/>
<feature type="domain" description="Lipid II isoglutaminyl synthase (glutamine-hydrolyzing) subunit MurT C-terminal" evidence="3">
    <location>
        <begin position="320"/>
        <end position="418"/>
    </location>
</feature>
<feature type="region of interest" description="Disordered" evidence="1">
    <location>
        <begin position="1"/>
        <end position="27"/>
    </location>
</feature>
<dbReference type="Gene3D" id="3.40.1190.10">
    <property type="entry name" value="Mur-like, catalytic domain"/>
    <property type="match status" value="1"/>
</dbReference>
<dbReference type="SUPFAM" id="SSF53623">
    <property type="entry name" value="MurD-like peptide ligases, catalytic domain"/>
    <property type="match status" value="1"/>
</dbReference>
<proteinExistence type="inferred from homology"/>
<dbReference type="GO" id="GO:0005524">
    <property type="term" value="F:ATP binding"/>
    <property type="evidence" value="ECO:0007669"/>
    <property type="project" value="InterPro"/>
</dbReference>
<dbReference type="Pfam" id="PF08245">
    <property type="entry name" value="Mur_ligase_M"/>
    <property type="match status" value="1"/>
</dbReference>
<gene>
    <name evidence="4" type="ORF">UFOPK2754_02641</name>
    <name evidence="5" type="ORF">UFOPK3139_00869</name>
</gene>
<dbReference type="PANTHER" id="PTHR23135">
    <property type="entry name" value="MUR LIGASE FAMILY MEMBER"/>
    <property type="match status" value="1"/>
</dbReference>
<dbReference type="GO" id="GO:0009252">
    <property type="term" value="P:peptidoglycan biosynthetic process"/>
    <property type="evidence" value="ECO:0007669"/>
    <property type="project" value="InterPro"/>
</dbReference>
<sequence>MGRAASPAGGHGLSTTIAPAPAPRRSPRTHLAIAAARATSALSKRLGRGHGTVIGGRVALLLHPQLLGDLARGRAVTVVTGTNGKTTTARLVAEALRADREVATTRGANLPSGQVEPAMSPASELVLEIDELYVPRLATEMRAATLVLLNISRDQLDRITEIRRIAEAWRDLLVAATWPITVIANADDPLVVWAVGDHQPVVWVQGGYWWREDAALCPQCGRVRPIAADGTWSCECGSTRPAATWYVTDGVLHGPDEFAAVLGMALPGRSSEAQAAFAVAVAVSRGGAAHAALEKVREVASVNGRFGAVDVDGHQVRLLLAKNPASWNEALHLLGQRDSPVVLCINARGPDGHDTSWLWDVPFEQLRGRTIVACGDRRLDLALRLETAGIECLVAADPLRAVDDLPRGEIDLVGTYTAFHDVLKALDIAW</sequence>